<evidence type="ECO:0000313" key="1">
    <source>
        <dbReference type="EMBL" id="KAH7834565.1"/>
    </source>
</evidence>
<proteinExistence type="predicted"/>
<dbReference type="Proteomes" id="UP000828048">
    <property type="component" value="Chromosome 2"/>
</dbReference>
<comment type="caution">
    <text evidence="1">The sequence shown here is derived from an EMBL/GenBank/DDBJ whole genome shotgun (WGS) entry which is preliminary data.</text>
</comment>
<organism evidence="1 2">
    <name type="scientific">Vaccinium darrowii</name>
    <dbReference type="NCBI Taxonomy" id="229202"/>
    <lineage>
        <taxon>Eukaryota</taxon>
        <taxon>Viridiplantae</taxon>
        <taxon>Streptophyta</taxon>
        <taxon>Embryophyta</taxon>
        <taxon>Tracheophyta</taxon>
        <taxon>Spermatophyta</taxon>
        <taxon>Magnoliopsida</taxon>
        <taxon>eudicotyledons</taxon>
        <taxon>Gunneridae</taxon>
        <taxon>Pentapetalae</taxon>
        <taxon>asterids</taxon>
        <taxon>Ericales</taxon>
        <taxon>Ericaceae</taxon>
        <taxon>Vaccinioideae</taxon>
        <taxon>Vaccinieae</taxon>
        <taxon>Vaccinium</taxon>
    </lineage>
</organism>
<keyword evidence="2" id="KW-1185">Reference proteome</keyword>
<sequence>MATSKSQNHTSSSSSSGKYYPMLPQGPSSSCIIVGSKRKYMNEDPGARSNNSSSSSKPELNVTPEKVKGWSAALKEVASMAGVVSGKESNGTLRYEAELIKEIVGVLKSKLSRKHQSVDNHLQITWSSTSLGELWVRGCNALEKITFETGFCEIERINHDYCPNLKYIESEFKISPVREVDVELLNSIGFFNLDSMADVEAKLVNHWWGISDDDAVPIPIQSSGTKTTGVLYFYGIPEKGGHMVWLSHLFQANLFTEGDEVEVLFEITRGGQIKECGVHLLYFKEEGQVLQYVRTMQRSWDLNVSI</sequence>
<reference evidence="1 2" key="1">
    <citation type="journal article" date="2021" name="Hortic Res">
        <title>High-quality reference genome and annotation aids understanding of berry development for evergreen blueberry (Vaccinium darrowii).</title>
        <authorList>
            <person name="Yu J."/>
            <person name="Hulse-Kemp A.M."/>
            <person name="Babiker E."/>
            <person name="Staton M."/>
        </authorList>
    </citation>
    <scope>NUCLEOTIDE SEQUENCE [LARGE SCALE GENOMIC DNA]</scope>
    <source>
        <strain evidence="2">cv. NJ 8807/NJ 8810</strain>
        <tissue evidence="1">Young leaf</tissue>
    </source>
</reference>
<evidence type="ECO:0000313" key="2">
    <source>
        <dbReference type="Proteomes" id="UP000828048"/>
    </source>
</evidence>
<name>A0ACB7X1W7_9ERIC</name>
<gene>
    <name evidence="1" type="ORF">Vadar_017397</name>
</gene>
<accession>A0ACB7X1W7</accession>
<dbReference type="EMBL" id="CM037152">
    <property type="protein sequence ID" value="KAH7834565.1"/>
    <property type="molecule type" value="Genomic_DNA"/>
</dbReference>
<protein>
    <submittedName>
        <fullName evidence="1">Uncharacterized protein</fullName>
    </submittedName>
</protein>